<dbReference type="EMBL" id="HACG01024162">
    <property type="protein sequence ID" value="CEK71027.1"/>
    <property type="molecule type" value="Transcribed_RNA"/>
</dbReference>
<name>A0A0B6ZRN7_9EUPU</name>
<proteinExistence type="predicted"/>
<sequence>SVEYKRVADVYDVQACGKCLGVQECGCCLLGTVMWGMPRDKLCQPTSCRNSKCRNIEMYVVSWLVEMSVV</sequence>
<accession>A0A0B6ZRN7</accession>
<reference evidence="1" key="1">
    <citation type="submission" date="2014-12" db="EMBL/GenBank/DDBJ databases">
        <title>Insight into the proteome of Arion vulgaris.</title>
        <authorList>
            <person name="Aradska J."/>
            <person name="Bulat T."/>
            <person name="Smidak R."/>
            <person name="Sarate P."/>
            <person name="Gangsoo J."/>
            <person name="Sialana F."/>
            <person name="Bilban M."/>
            <person name="Lubec G."/>
        </authorList>
    </citation>
    <scope>NUCLEOTIDE SEQUENCE</scope>
    <source>
        <tissue evidence="1">Skin</tissue>
    </source>
</reference>
<protein>
    <submittedName>
        <fullName evidence="1">Uncharacterized protein</fullName>
    </submittedName>
</protein>
<dbReference type="AlphaFoldDB" id="A0A0B6ZRN7"/>
<evidence type="ECO:0000313" key="1">
    <source>
        <dbReference type="EMBL" id="CEK71027.1"/>
    </source>
</evidence>
<organism evidence="1">
    <name type="scientific">Arion vulgaris</name>
    <dbReference type="NCBI Taxonomy" id="1028688"/>
    <lineage>
        <taxon>Eukaryota</taxon>
        <taxon>Metazoa</taxon>
        <taxon>Spiralia</taxon>
        <taxon>Lophotrochozoa</taxon>
        <taxon>Mollusca</taxon>
        <taxon>Gastropoda</taxon>
        <taxon>Heterobranchia</taxon>
        <taxon>Euthyneura</taxon>
        <taxon>Panpulmonata</taxon>
        <taxon>Eupulmonata</taxon>
        <taxon>Stylommatophora</taxon>
        <taxon>Helicina</taxon>
        <taxon>Arionoidea</taxon>
        <taxon>Arionidae</taxon>
        <taxon>Arion</taxon>
    </lineage>
</organism>
<feature type="non-terminal residue" evidence="1">
    <location>
        <position position="70"/>
    </location>
</feature>
<gene>
    <name evidence="1" type="primary">ORF76652</name>
</gene>
<feature type="non-terminal residue" evidence="1">
    <location>
        <position position="1"/>
    </location>
</feature>